<evidence type="ECO:0000256" key="2">
    <source>
        <dbReference type="ARBA" id="ARBA00004922"/>
    </source>
</evidence>
<feature type="transmembrane region" description="Helical" evidence="14">
    <location>
        <begin position="119"/>
        <end position="140"/>
    </location>
</feature>
<dbReference type="GO" id="GO:0006488">
    <property type="term" value="P:dolichol-linked oligosaccharide biosynthetic process"/>
    <property type="evidence" value="ECO:0007669"/>
    <property type="project" value="UniProtKB-UniRule"/>
</dbReference>
<keyword evidence="11 14" id="KW-0472">Membrane</keyword>
<dbReference type="GO" id="GO:0106073">
    <property type="term" value="F:dolichyl pyrophosphate Glc2Man9GlcNAc2 alpha-1,2-glucosyltransferase activity"/>
    <property type="evidence" value="ECO:0007669"/>
    <property type="project" value="UniProtKB-UniRule"/>
</dbReference>
<evidence type="ECO:0000256" key="3">
    <source>
        <dbReference type="ARBA" id="ARBA00010600"/>
    </source>
</evidence>
<evidence type="ECO:0000256" key="13">
    <source>
        <dbReference type="ARBA" id="ARBA00048064"/>
    </source>
</evidence>
<keyword evidence="8 14" id="KW-0812">Transmembrane</keyword>
<organism evidence="15 16">
    <name type="scientific">Panagrellus redivivus</name>
    <name type="common">Microworm</name>
    <dbReference type="NCBI Taxonomy" id="6233"/>
    <lineage>
        <taxon>Eukaryota</taxon>
        <taxon>Metazoa</taxon>
        <taxon>Ecdysozoa</taxon>
        <taxon>Nematoda</taxon>
        <taxon>Chromadorea</taxon>
        <taxon>Rhabditida</taxon>
        <taxon>Tylenchina</taxon>
        <taxon>Panagrolaimomorpha</taxon>
        <taxon>Panagrolaimoidea</taxon>
        <taxon>Panagrolaimidae</taxon>
        <taxon>Panagrellus</taxon>
    </lineage>
</organism>
<comment type="subcellular location">
    <subcellularLocation>
        <location evidence="1">Endoplasmic reticulum membrane</location>
        <topology evidence="1">Multi-pass membrane protein</topology>
    </subcellularLocation>
</comment>
<evidence type="ECO:0000256" key="10">
    <source>
        <dbReference type="ARBA" id="ARBA00022989"/>
    </source>
</evidence>
<evidence type="ECO:0000256" key="9">
    <source>
        <dbReference type="ARBA" id="ARBA00022824"/>
    </source>
</evidence>
<dbReference type="AlphaFoldDB" id="A0A7E4VE71"/>
<dbReference type="GO" id="GO:0005789">
    <property type="term" value="C:endoplasmic reticulum membrane"/>
    <property type="evidence" value="ECO:0007669"/>
    <property type="project" value="UniProtKB-SubCell"/>
</dbReference>
<feature type="transmembrane region" description="Helical" evidence="14">
    <location>
        <begin position="204"/>
        <end position="223"/>
    </location>
</feature>
<dbReference type="EC" id="2.4.1.256" evidence="4 14"/>
<dbReference type="Pfam" id="PF04922">
    <property type="entry name" value="DIE2_ALG10"/>
    <property type="match status" value="2"/>
</dbReference>
<keyword evidence="10 14" id="KW-1133">Transmembrane helix</keyword>
<keyword evidence="15" id="KW-1185">Reference proteome</keyword>
<evidence type="ECO:0000256" key="5">
    <source>
        <dbReference type="ARBA" id="ARBA00018512"/>
    </source>
</evidence>
<feature type="transmembrane region" description="Helical" evidence="14">
    <location>
        <begin position="243"/>
        <end position="261"/>
    </location>
</feature>
<keyword evidence="9" id="KW-0256">Endoplasmic reticulum</keyword>
<feature type="transmembrane region" description="Helical" evidence="14">
    <location>
        <begin position="387"/>
        <end position="408"/>
    </location>
</feature>
<comment type="similarity">
    <text evidence="3 14">Belongs to the ALG10 glucosyltransferase family.</text>
</comment>
<comment type="pathway">
    <text evidence="2">Protein modification; protein glycosylation.</text>
</comment>
<dbReference type="PIRSF" id="PIRSF028810">
    <property type="entry name" value="Alpha1_2_glucosyltferase_Alg10"/>
    <property type="match status" value="1"/>
</dbReference>
<accession>A0A7E4VE71</accession>
<sequence length="426" mass="49182">MKSALWRLTTAVIDFPRVVALAGILSLLHAKLVEFTYDRVPDAYMDEVFHLNQTRAYCDGDYKYWNNMITTPPALYLLTPRFLCHGHERYINSFLWGLCFLGLVRYRKKLFPRSNVAEAILTSMVVSILPVLFDTSILYYTDLLSLTAVIWGLSTANPKISVAFFAVAVVTRQTNILWAGLYVAHGLNSIFNLQRPFYSLWKVIQKYATFVILALLFVLFVVFNEGIVLGDRTAHEPVLHLPQVWYLLAFIAFSAWPVLLFDIFHIKSRLIRYWFITAALIAAIFASVSCCTIAHKYLLADNRHFTFYIWRRWFAKYSWAPLASGFIYIIAVFGIIPKLNQKLGPFLTLATSLATAACLIPAPLLEFRYFIIPYALWRISLPEHRRSVLVLELFSHVVVNLAALYLFFEKPFTWSNHPGETQRFMW</sequence>
<dbReference type="InterPro" id="IPR016900">
    <property type="entry name" value="Alg10"/>
</dbReference>
<evidence type="ECO:0000256" key="4">
    <source>
        <dbReference type="ARBA" id="ARBA00011967"/>
    </source>
</evidence>
<dbReference type="PANTHER" id="PTHR12989:SF10">
    <property type="entry name" value="DOL-P-GLC:GLC(2)MAN(9)GLCNAC(2)-PP-DOL ALPHA-1,2-GLUCOSYLTRANSFERASE-RELATED"/>
    <property type="match status" value="1"/>
</dbReference>
<keyword evidence="7" id="KW-0808">Transferase</keyword>
<evidence type="ECO:0000256" key="1">
    <source>
        <dbReference type="ARBA" id="ARBA00004477"/>
    </source>
</evidence>
<evidence type="ECO:0000313" key="15">
    <source>
        <dbReference type="Proteomes" id="UP000492821"/>
    </source>
</evidence>
<evidence type="ECO:0000313" key="16">
    <source>
        <dbReference type="WBParaSite" id="Pan_g19847.t1"/>
    </source>
</evidence>
<evidence type="ECO:0000256" key="8">
    <source>
        <dbReference type="ARBA" id="ARBA00022692"/>
    </source>
</evidence>
<dbReference type="WBParaSite" id="Pan_g19847.t1">
    <property type="protein sequence ID" value="Pan_g19847.t1"/>
    <property type="gene ID" value="Pan_g19847"/>
</dbReference>
<comment type="catalytic activity">
    <reaction evidence="13">
        <text>an alpha-D-Glc-(1-&gt;3)-alpha-D-Glc-(1-&gt;3)-alpha-D-Man-(1-&gt;2)-alpha-D-Man-(1-&gt;2)-alpha-D-Man-(1-&gt;3)-[alpha-D-Man-(1-&gt;2)-alpha-D-Man-(1-&gt;3)-[alpha-D-Man-(1-&gt;2)-alpha-D-Man-(1-&gt;6)]-alpha-D-Man-(1-&gt;6)]-beta-D-Man-(1-&gt;4)-beta-D-GlcNAc-(1-&gt;4)-alpha-D-GlcNAc-diphospho-di-trans,poly-cis-dolichol + a di-trans,poly-cis-dolichyl beta-D-glucosyl phosphate = a alpha-D-Glc-(1-&gt;2)-alpha-D-Glc-(1-&gt;3)-alpha-D-Glc-(1-&gt;3)-alpha-D-Man-(1-&gt;2)-alpha-D-Man-(1-&gt;2)-alpha-D-Man-(1-&gt;3)-[alpha-D-Man-(1-&gt;2)-alpha-D-Man-(1-&gt;3)-[alpha-D-Man-(1-&gt;2)-alpha-D-Man-(1-&gt;6)]-alpha-D-Man-(1-&gt;6)]-beta-D-Man-(1-&gt;4)-beta-D-GlcNAc-(1-&gt;4)-alpha-D-GlcNAc-diphospho-di-trans,poly-cis-dolichol + a di-trans,poly-cis-dolichyl phosphate + H(+)</text>
        <dbReference type="Rhea" id="RHEA:29543"/>
        <dbReference type="Rhea" id="RHEA-COMP:19498"/>
        <dbReference type="Rhea" id="RHEA-COMP:19502"/>
        <dbReference type="Rhea" id="RHEA-COMP:19512"/>
        <dbReference type="Rhea" id="RHEA-COMP:19522"/>
        <dbReference type="ChEBI" id="CHEBI:15378"/>
        <dbReference type="ChEBI" id="CHEBI:57525"/>
        <dbReference type="ChEBI" id="CHEBI:57683"/>
        <dbReference type="ChEBI" id="CHEBI:132522"/>
        <dbReference type="ChEBI" id="CHEBI:132523"/>
        <dbReference type="EC" id="2.4.1.256"/>
    </reaction>
    <physiologicalReaction direction="left-to-right" evidence="13">
        <dbReference type="Rhea" id="RHEA:29544"/>
    </physiologicalReaction>
</comment>
<evidence type="ECO:0000256" key="7">
    <source>
        <dbReference type="ARBA" id="ARBA00022679"/>
    </source>
</evidence>
<reference evidence="16" key="2">
    <citation type="submission" date="2020-10" db="UniProtKB">
        <authorList>
            <consortium name="WormBaseParasite"/>
        </authorList>
    </citation>
    <scope>IDENTIFICATION</scope>
</reference>
<protein>
    <recommendedName>
        <fullName evidence="5 14">Dol-P-Glc:Glc(2)Man(9)GlcNAc(2)-PP-Dol alpha-1,2-glucosyltransferase</fullName>
        <ecNumber evidence="4 14">2.4.1.256</ecNumber>
    </recommendedName>
</protein>
<comment type="function">
    <text evidence="12">Dol-P-Glc:Glc(2)Man(9)GlcNAc(2)-PP-Dol alpha-1,2-glucosyltransferase that operates in the biosynthetic pathway of dolichol-linked oligosaccharides, the glycan precursors employed in protein asparagine (N)-glycosylation. The assembly of dolichol-linked oligosaccharides begins on the cytosolic side of the endoplasmic reticulum membrane and finishes in its lumen. The sequential addition of sugars to dolichol pyrophosphate produces dolichol-linked oligosaccharides containing fourteen sugars, including two GlcNAcs, nine mannoses and three glucoses. Once assembled, the oligosaccharide is transferred from the lipid to nascent proteins by oligosaccharyltransferases. In the lumen of the endoplasmic reticulum, adds the third and last glucose residue from dolichyl phosphate glucose (Dol-P-Glc) onto the lipid-linked oligosaccharide intermediate Glc(2)Man(9)GlcNAc(2)-PP-Dol to produce Glc(3)Man(9)GlcNAc(2)-PP-Dol.</text>
</comment>
<keyword evidence="6 14" id="KW-0328">Glycosyltransferase</keyword>
<feature type="transmembrane region" description="Helical" evidence="14">
    <location>
        <begin position="318"/>
        <end position="336"/>
    </location>
</feature>
<name>A0A7E4VE71_PANRE</name>
<dbReference type="PANTHER" id="PTHR12989">
    <property type="entry name" value="ALPHA-1,2-GLUCOSYLTRANSFERASE ALG10"/>
    <property type="match status" value="1"/>
</dbReference>
<comment type="caution">
    <text evidence="14">Lacks conserved residue(s) required for the propagation of feature annotation.</text>
</comment>
<dbReference type="Proteomes" id="UP000492821">
    <property type="component" value="Unassembled WGS sequence"/>
</dbReference>
<evidence type="ECO:0000256" key="12">
    <source>
        <dbReference type="ARBA" id="ARBA00044727"/>
    </source>
</evidence>
<reference evidence="15" key="1">
    <citation type="journal article" date="2013" name="Genetics">
        <title>The draft genome and transcriptome of Panagrellus redivivus are shaped by the harsh demands of a free-living lifestyle.</title>
        <authorList>
            <person name="Srinivasan J."/>
            <person name="Dillman A.R."/>
            <person name="Macchietto M.G."/>
            <person name="Heikkinen L."/>
            <person name="Lakso M."/>
            <person name="Fracchia K.M."/>
            <person name="Antoshechkin I."/>
            <person name="Mortazavi A."/>
            <person name="Wong G."/>
            <person name="Sternberg P.W."/>
        </authorList>
    </citation>
    <scope>NUCLEOTIDE SEQUENCE [LARGE SCALE GENOMIC DNA]</scope>
    <source>
        <strain evidence="15">MT8872</strain>
    </source>
</reference>
<proteinExistence type="inferred from homology"/>
<evidence type="ECO:0000256" key="6">
    <source>
        <dbReference type="ARBA" id="ARBA00022676"/>
    </source>
</evidence>
<evidence type="ECO:0000256" key="11">
    <source>
        <dbReference type="ARBA" id="ARBA00023136"/>
    </source>
</evidence>
<evidence type="ECO:0000256" key="14">
    <source>
        <dbReference type="PIRNR" id="PIRNR028810"/>
    </source>
</evidence>
<feature type="transmembrane region" description="Helical" evidence="14">
    <location>
        <begin position="273"/>
        <end position="298"/>
    </location>
</feature>
<feature type="transmembrane region" description="Helical" evidence="14">
    <location>
        <begin position="343"/>
        <end position="367"/>
    </location>
</feature>